<dbReference type="RefSeq" id="WP_012085981.1">
    <property type="nucleotide sequence ID" value="NZ_JACHVY010000003.1"/>
</dbReference>
<reference evidence="2 3" key="1">
    <citation type="submission" date="2020-08" db="EMBL/GenBank/DDBJ databases">
        <title>The Agave Microbiome: Exploring the role of microbial communities in plant adaptations to desert environments.</title>
        <authorList>
            <person name="Partida-Martinez L.P."/>
        </authorList>
    </citation>
    <scope>NUCLEOTIDE SEQUENCE [LARGE SCALE GENOMIC DNA]</scope>
    <source>
        <strain evidence="2 3">AS2.23</strain>
    </source>
</reference>
<dbReference type="AlphaFoldDB" id="A0A7W4TQJ3"/>
<dbReference type="SMART" id="SM00530">
    <property type="entry name" value="HTH_XRE"/>
    <property type="match status" value="1"/>
</dbReference>
<sequence>MPKPTLVPPRRVRRRPDPLLRDALGAVLRAERLGQHRTLADVAAGARVSLPHLSEVERGRKEPSSEVLAAICASLDLPLADLLRRCGTHVEDVTSATALAPAATGRAGSAPTASLSLAA</sequence>
<name>A0A7W4TQJ3_KINRA</name>
<reference evidence="2 3" key="2">
    <citation type="submission" date="2020-08" db="EMBL/GenBank/DDBJ databases">
        <authorList>
            <person name="Partida-Martinez L."/>
            <person name="Huntemann M."/>
            <person name="Clum A."/>
            <person name="Wang J."/>
            <person name="Palaniappan K."/>
            <person name="Ritter S."/>
            <person name="Chen I.-M."/>
            <person name="Stamatis D."/>
            <person name="Reddy T."/>
            <person name="O'Malley R."/>
            <person name="Daum C."/>
            <person name="Shapiro N."/>
            <person name="Ivanova N."/>
            <person name="Kyrpides N."/>
            <person name="Woyke T."/>
        </authorList>
    </citation>
    <scope>NUCLEOTIDE SEQUENCE [LARGE SCALE GENOMIC DNA]</scope>
    <source>
        <strain evidence="2 3">AS2.23</strain>
    </source>
</reference>
<dbReference type="PROSITE" id="PS50943">
    <property type="entry name" value="HTH_CROC1"/>
    <property type="match status" value="1"/>
</dbReference>
<comment type="caution">
    <text evidence="2">The sequence shown here is derived from an EMBL/GenBank/DDBJ whole genome shotgun (WGS) entry which is preliminary data.</text>
</comment>
<dbReference type="GO" id="GO:0003677">
    <property type="term" value="F:DNA binding"/>
    <property type="evidence" value="ECO:0007669"/>
    <property type="project" value="InterPro"/>
</dbReference>
<feature type="domain" description="HTH cro/C1-type" evidence="1">
    <location>
        <begin position="28"/>
        <end position="82"/>
    </location>
</feature>
<dbReference type="CDD" id="cd00093">
    <property type="entry name" value="HTH_XRE"/>
    <property type="match status" value="1"/>
</dbReference>
<organism evidence="2 3">
    <name type="scientific">Kineococcus radiotolerans</name>
    <dbReference type="NCBI Taxonomy" id="131568"/>
    <lineage>
        <taxon>Bacteria</taxon>
        <taxon>Bacillati</taxon>
        <taxon>Actinomycetota</taxon>
        <taxon>Actinomycetes</taxon>
        <taxon>Kineosporiales</taxon>
        <taxon>Kineosporiaceae</taxon>
        <taxon>Kineococcus</taxon>
    </lineage>
</organism>
<protein>
    <submittedName>
        <fullName evidence="2">Transcriptional regulator with XRE-family HTH domain</fullName>
    </submittedName>
</protein>
<dbReference type="Proteomes" id="UP000533269">
    <property type="component" value="Unassembled WGS sequence"/>
</dbReference>
<gene>
    <name evidence="2" type="ORF">FHR75_003437</name>
</gene>
<dbReference type="Pfam" id="PF01381">
    <property type="entry name" value="HTH_3"/>
    <property type="match status" value="1"/>
</dbReference>
<evidence type="ECO:0000313" key="2">
    <source>
        <dbReference type="EMBL" id="MBB2902606.1"/>
    </source>
</evidence>
<accession>A0A7W4TQJ3</accession>
<dbReference type="SUPFAM" id="SSF47413">
    <property type="entry name" value="lambda repressor-like DNA-binding domains"/>
    <property type="match status" value="1"/>
</dbReference>
<dbReference type="InterPro" id="IPR001387">
    <property type="entry name" value="Cro/C1-type_HTH"/>
</dbReference>
<dbReference type="InterPro" id="IPR010982">
    <property type="entry name" value="Lambda_DNA-bd_dom_sf"/>
</dbReference>
<evidence type="ECO:0000259" key="1">
    <source>
        <dbReference type="PROSITE" id="PS50943"/>
    </source>
</evidence>
<evidence type="ECO:0000313" key="3">
    <source>
        <dbReference type="Proteomes" id="UP000533269"/>
    </source>
</evidence>
<dbReference type="EMBL" id="JACHVY010000003">
    <property type="protein sequence ID" value="MBB2902606.1"/>
    <property type="molecule type" value="Genomic_DNA"/>
</dbReference>
<dbReference type="Gene3D" id="1.10.260.40">
    <property type="entry name" value="lambda repressor-like DNA-binding domains"/>
    <property type="match status" value="1"/>
</dbReference>
<proteinExistence type="predicted"/>